<organism evidence="4 5">
    <name type="scientific">Marasmiellus scandens</name>
    <dbReference type="NCBI Taxonomy" id="2682957"/>
    <lineage>
        <taxon>Eukaryota</taxon>
        <taxon>Fungi</taxon>
        <taxon>Dikarya</taxon>
        <taxon>Basidiomycota</taxon>
        <taxon>Agaricomycotina</taxon>
        <taxon>Agaricomycetes</taxon>
        <taxon>Agaricomycetidae</taxon>
        <taxon>Agaricales</taxon>
        <taxon>Marasmiineae</taxon>
        <taxon>Omphalotaceae</taxon>
        <taxon>Marasmiellus</taxon>
    </lineage>
</organism>
<feature type="domain" description="Integrase catalytic" evidence="3">
    <location>
        <begin position="254"/>
        <end position="437"/>
    </location>
</feature>
<proteinExistence type="predicted"/>
<sequence>MVQDAMVDPGIDVFHLQRLIEDLDEFSCITQEHGAVLPSQELQTLQLNLIHMKLDVEARYHEVLEATHEGRPEVIRIVPTGGRGRPKTVIDPYFLAWAYSRRTTTGIARFLGVSPRLVRNQLLAYGIASPGSRPRFMDVADNLGYEGFSEEPDSEPTHDPLLDPDSPLPTSLPEGVEEAFRARSYLSNMSDDELDLLLLRLRTHFRRAGVSTLDGLLRRLGYVVPRERIRQSLTRIDPLHRIFQRIQIHRRGYSVPGPNSLWHHDGQHALIRWKILIHGFIDGYSRLITGLHASNNNWAATVLALFLHAIAAYGRPSRLRGDFGGENVDVAAYMEHHNGSSRGSYIWGQSIHNTRIERLWFDVTAQVSSHWRDRFSDLEINYGMDINNGAHLWLLQFLFLSAINEDLRLFAEGWNEHRIQMQNQANRSPIDMFVFDMLVHGVRGQEVDLDEAEMEVFGVDWETFYDDRIMANHSENNPLVAQDQANEGDVYTSGGRRPPNSRLNFVIVDPPEEDKSAVNRAVDDYRRFWDASTSTEEVEAAIRNVWIDGLAMAKYLHPDVF</sequence>
<name>A0ABR1IQQ7_9AGAR</name>
<accession>A0ABR1IQQ7</accession>
<feature type="region of interest" description="Disordered" evidence="2">
    <location>
        <begin position="147"/>
        <end position="169"/>
    </location>
</feature>
<dbReference type="EMBL" id="JBANRG010000101">
    <property type="protein sequence ID" value="KAK7435904.1"/>
    <property type="molecule type" value="Genomic_DNA"/>
</dbReference>
<dbReference type="InterPro" id="IPR001584">
    <property type="entry name" value="Integrase_cat-core"/>
</dbReference>
<reference evidence="4 5" key="1">
    <citation type="submission" date="2024-01" db="EMBL/GenBank/DDBJ databases">
        <title>A draft genome for the cacao thread blight pathogen Marasmiellus scandens.</title>
        <authorList>
            <person name="Baruah I.K."/>
            <person name="Leung J."/>
            <person name="Bukari Y."/>
            <person name="Amoako-Attah I."/>
            <person name="Meinhardt L.W."/>
            <person name="Bailey B.A."/>
            <person name="Cohen S.P."/>
        </authorList>
    </citation>
    <scope>NUCLEOTIDE SEQUENCE [LARGE SCALE GENOMIC DNA]</scope>
    <source>
        <strain evidence="4 5">GH-19</strain>
    </source>
</reference>
<keyword evidence="5" id="KW-1185">Reference proteome</keyword>
<dbReference type="PANTHER" id="PTHR46791">
    <property type="entry name" value="EXPRESSED PROTEIN"/>
    <property type="match status" value="1"/>
</dbReference>
<dbReference type="InterPro" id="IPR012337">
    <property type="entry name" value="RNaseH-like_sf"/>
</dbReference>
<dbReference type="SUPFAM" id="SSF53098">
    <property type="entry name" value="Ribonuclease H-like"/>
    <property type="match status" value="1"/>
</dbReference>
<evidence type="ECO:0000256" key="1">
    <source>
        <dbReference type="ARBA" id="ARBA00022884"/>
    </source>
</evidence>
<evidence type="ECO:0000259" key="3">
    <source>
        <dbReference type="PROSITE" id="PS50994"/>
    </source>
</evidence>
<dbReference type="PANTHER" id="PTHR46791:SF5">
    <property type="entry name" value="CLR5 DOMAIN-CONTAINING PROTEIN-RELATED"/>
    <property type="match status" value="1"/>
</dbReference>
<evidence type="ECO:0000313" key="4">
    <source>
        <dbReference type="EMBL" id="KAK7435904.1"/>
    </source>
</evidence>
<comment type="caution">
    <text evidence="4">The sequence shown here is derived from an EMBL/GenBank/DDBJ whole genome shotgun (WGS) entry which is preliminary data.</text>
</comment>
<evidence type="ECO:0000256" key="2">
    <source>
        <dbReference type="SAM" id="MobiDB-lite"/>
    </source>
</evidence>
<dbReference type="PROSITE" id="PS50994">
    <property type="entry name" value="INTEGRASE"/>
    <property type="match status" value="1"/>
</dbReference>
<dbReference type="InterPro" id="IPR058913">
    <property type="entry name" value="Integrase_dom_put"/>
</dbReference>
<dbReference type="Pfam" id="PF24764">
    <property type="entry name" value="rva_4"/>
    <property type="match status" value="1"/>
</dbReference>
<protein>
    <recommendedName>
        <fullName evidence="3">Integrase catalytic domain-containing protein</fullName>
    </recommendedName>
</protein>
<gene>
    <name evidence="4" type="ORF">VKT23_019435</name>
</gene>
<evidence type="ECO:0000313" key="5">
    <source>
        <dbReference type="Proteomes" id="UP001498398"/>
    </source>
</evidence>
<dbReference type="Proteomes" id="UP001498398">
    <property type="component" value="Unassembled WGS sequence"/>
</dbReference>
<keyword evidence="1" id="KW-0694">RNA-binding</keyword>